<dbReference type="GeneID" id="87968887"/>
<protein>
    <submittedName>
        <fullName evidence="1">Uncharacterized protein</fullName>
    </submittedName>
</protein>
<keyword evidence="2" id="KW-1185">Reference proteome</keyword>
<proteinExistence type="predicted"/>
<accession>A0ABR0I6E9</accession>
<reference evidence="1 2" key="1">
    <citation type="journal article" date="2023" name="bioRxiv">
        <title>High-quality genome assemblies of four members of thePodospora anserinaspecies complex.</title>
        <authorList>
            <person name="Ament-Velasquez S.L."/>
            <person name="Vogan A.A."/>
            <person name="Wallerman O."/>
            <person name="Hartmann F."/>
            <person name="Gautier V."/>
            <person name="Silar P."/>
            <person name="Giraud T."/>
            <person name="Johannesson H."/>
        </authorList>
    </citation>
    <scope>NUCLEOTIDE SEQUENCE [LARGE SCALE GENOMIC DNA]</scope>
    <source>
        <strain evidence="1 2">CBS 124.78</strain>
    </source>
</reference>
<dbReference type="Proteomes" id="UP001323617">
    <property type="component" value="Unassembled WGS sequence"/>
</dbReference>
<name>A0ABR0I6E9_9PEZI</name>
<evidence type="ECO:0000313" key="2">
    <source>
        <dbReference type="Proteomes" id="UP001323617"/>
    </source>
</evidence>
<comment type="caution">
    <text evidence="1">The sequence shown here is derived from an EMBL/GenBank/DDBJ whole genome shotgun (WGS) entry which is preliminary data.</text>
</comment>
<sequence length="180" mass="20022">MTPLPYVAAQEPGCHRLTECWLPVVGKHHIERRRHRTISSLHSAPKCSFLLQPSTPGRHSSPIVSRHHFSVYIIQVVCLSNSSPISVISSTMKFATVGLLSFAQSIVLGSPSPSSYPVRRDVDLQWTVQAFPNGPFIHVNGTIEQVYSHVLKINPSFDKEFVPGHLPDEDPWSPPLQAPF</sequence>
<evidence type="ECO:0000313" key="1">
    <source>
        <dbReference type="EMBL" id="KAK4675946.1"/>
    </source>
</evidence>
<organism evidence="1 2">
    <name type="scientific">Podospora pseudoanserina</name>
    <dbReference type="NCBI Taxonomy" id="2609844"/>
    <lineage>
        <taxon>Eukaryota</taxon>
        <taxon>Fungi</taxon>
        <taxon>Dikarya</taxon>
        <taxon>Ascomycota</taxon>
        <taxon>Pezizomycotina</taxon>
        <taxon>Sordariomycetes</taxon>
        <taxon>Sordariomycetidae</taxon>
        <taxon>Sordariales</taxon>
        <taxon>Podosporaceae</taxon>
        <taxon>Podospora</taxon>
    </lineage>
</organism>
<gene>
    <name evidence="1" type="ORF">QC764_507695</name>
</gene>
<dbReference type="RefSeq" id="XP_062799416.1">
    <property type="nucleotide sequence ID" value="XM_062948022.1"/>
</dbReference>
<dbReference type="EMBL" id="JAFFHC010000005">
    <property type="protein sequence ID" value="KAK4675946.1"/>
    <property type="molecule type" value="Genomic_DNA"/>
</dbReference>